<organism evidence="2 3">
    <name type="scientific">Yoonia maritima</name>
    <dbReference type="NCBI Taxonomy" id="1435347"/>
    <lineage>
        <taxon>Bacteria</taxon>
        <taxon>Pseudomonadati</taxon>
        <taxon>Pseudomonadota</taxon>
        <taxon>Alphaproteobacteria</taxon>
        <taxon>Rhodobacterales</taxon>
        <taxon>Paracoccaceae</taxon>
        <taxon>Yoonia</taxon>
    </lineage>
</organism>
<accession>A0A2T0W212</accession>
<dbReference type="Proteomes" id="UP000238007">
    <property type="component" value="Unassembled WGS sequence"/>
</dbReference>
<feature type="coiled-coil region" evidence="1">
    <location>
        <begin position="38"/>
        <end position="142"/>
    </location>
</feature>
<dbReference type="OrthoDB" id="7871100at2"/>
<reference evidence="2 3" key="1">
    <citation type="submission" date="2018-03" db="EMBL/GenBank/DDBJ databases">
        <title>Genomic Encyclopedia of Archaeal and Bacterial Type Strains, Phase II (KMG-II): from individual species to whole genera.</title>
        <authorList>
            <person name="Goeker M."/>
        </authorList>
    </citation>
    <scope>NUCLEOTIDE SEQUENCE [LARGE SCALE GENOMIC DNA]</scope>
    <source>
        <strain evidence="2 3">DSM 101533</strain>
    </source>
</reference>
<name>A0A2T0W212_9RHOB</name>
<evidence type="ECO:0000256" key="1">
    <source>
        <dbReference type="SAM" id="Coils"/>
    </source>
</evidence>
<dbReference type="AlphaFoldDB" id="A0A2T0W212"/>
<evidence type="ECO:0000313" key="2">
    <source>
        <dbReference type="EMBL" id="PRY78844.1"/>
    </source>
</evidence>
<keyword evidence="3" id="KW-1185">Reference proteome</keyword>
<proteinExistence type="predicted"/>
<comment type="caution">
    <text evidence="2">The sequence shown here is derived from an EMBL/GenBank/DDBJ whole genome shotgun (WGS) entry which is preliminary data.</text>
</comment>
<dbReference type="EMBL" id="PVTP01000003">
    <property type="protein sequence ID" value="PRY78844.1"/>
    <property type="molecule type" value="Genomic_DNA"/>
</dbReference>
<protein>
    <submittedName>
        <fullName evidence="2">Uncharacterized protein</fullName>
    </submittedName>
</protein>
<evidence type="ECO:0000313" key="3">
    <source>
        <dbReference type="Proteomes" id="UP000238007"/>
    </source>
</evidence>
<gene>
    <name evidence="2" type="ORF">CLV80_103170</name>
</gene>
<keyword evidence="1" id="KW-0175">Coiled coil</keyword>
<dbReference type="RefSeq" id="WP_106355696.1">
    <property type="nucleotide sequence ID" value="NZ_PVTP01000003.1"/>
</dbReference>
<sequence length="155" mass="16860">MSDISTLEGRITTALDRIRRGIESQSSGDSDAGLHAALQSERAANAELVERVRALKDRQDTQVASLTERVEKQRAQLAAYDAQLQTLRASNAQMREMNTKLRDAVTQGLSPELVNEAVAAELKALQDQRNAEATEIDAILSELKPLVEEAPHAAG</sequence>